<evidence type="ECO:0000313" key="3">
    <source>
        <dbReference type="Proteomes" id="UP000251889"/>
    </source>
</evidence>
<dbReference type="EMBL" id="QMFY01000004">
    <property type="protein sequence ID" value="RAW01281.1"/>
    <property type="molecule type" value="Genomic_DNA"/>
</dbReference>
<sequence length="1318" mass="138996">MLTFRFEYDHGGIAARCGRNSFTIIPLTVTFSNWEALSFDSIFWSDFENIRMKKLSLALILFTLSLHLHAQVNTIKAGTWDDPTVWSTGVSPTSTAGVITLNHAVTIPNGYAVTVDEVIANAALTIANGGSLSLSNGAGTDLLINPGNTLVVNGEFIMGNLATVTQTGATVTFGAASTYRHRYTATEGIPLVATWATTSNFIIEGYTNLSILNFTSTAWSQTYGNFVYNCTLQRSTVNFNGLITDVNGDFSVLSTGTSFTQLTIGQSNVAFDVDGNFSIAGTARFNFSTTSAGGVLDIGGNFNFTSTNVNGSLLTNIGSFTINLAGDFNMNAPGGRIFMAGSSGSTGTSTFNLNGNFNLTSGQITESGGSTASGNLRFLRAGATTFVNTGSVINRINYYISAATILDVSIYPLSSSGANFILDGTLIVGSTEPTGAIRNSTTLGNIRTTNTLRVFSPGSMIIYRSASAQFMGDGQPATADVTTVIDNPNGVSLFQGTTAQMTIAGHLELRSGQLFIGNRRLNLNGTISSIGGVLGGDGNSVVVVGGTSGGNFGTLPFGVSNNVLGVLTLNRTGAGAAIGINSAVTITSQLNLVNGDANNASGLTLAAGATVSRWPTAQLLGARALHGPTDAFNVIYRTTSVAGSPATFSTGLELPSPSELNALGSLTINTNQSTDILQLSQDLTINGVVTFTRGVLQGSTHAIRMRGASWIDNAGNFIPGTSTVTFDGTTAISGTSTAVFANIAATNTASLSTVVNLNVSGNIAFATGSTFAPSTTTTILNGAALQTVSAGGSNFFNLTISKSGGNVQLTGPTGLIGYLNFVSPTANCNFQSNGFLTLISTSDAEGTATAPGTSQIYRLGTNTVTGDVTVQRFMSGEGRIYRYISSPVTNATVASWQDDFPITGTFSNPSNGSASCGFSFIKTQPSLYYYDETPPGNVDQGYVAYPTVGISASNPLVVGRGYAAFIRRCDSPTIIDVTGPINQGTFTYSLTYTNTGDATADGYNLIGNPYPCTIDWDMGWAKTRISPIISVRDNGAGGMMRYWDGTSGDLTNGRIAQGQAFWVRATAANPVLRITENAKVITANTAGEFYREDTTPPTPIVVSTLPILLSDGVLTDKAFVKLRSESQNTLDDLDAPKLDNEAFDLYTLSDDKVAMAINARHSVDNDLIIALGIRDLEARQYTLSLGERNGDFDDYSYYLIDQYTNTIVSLDKPYTFTITNDPATARTDRFKIQLKSESEASAIVAYPNPVERYMYVKVANFEGTTVSITDNLGQTKSMNVQRNSGMLMVDFEGMPAGIYFLNMFVTQTGRSTLKIIKK</sequence>
<dbReference type="NCBIfam" id="TIGR04183">
    <property type="entry name" value="Por_Secre_tail"/>
    <property type="match status" value="1"/>
</dbReference>
<keyword evidence="3" id="KW-1185">Reference proteome</keyword>
<reference evidence="2 3" key="1">
    <citation type="submission" date="2018-06" db="EMBL/GenBank/DDBJ databases">
        <title>Chryseolinea flavus sp. nov., a member of the phylum Bacteroidetes isolated from soil.</title>
        <authorList>
            <person name="Li Y."/>
            <person name="Wang J."/>
        </authorList>
    </citation>
    <scope>NUCLEOTIDE SEQUENCE [LARGE SCALE GENOMIC DNA]</scope>
    <source>
        <strain evidence="2 3">SDU1-6</strain>
    </source>
</reference>
<evidence type="ECO:0000259" key="1">
    <source>
        <dbReference type="Pfam" id="PF18962"/>
    </source>
</evidence>
<comment type="caution">
    <text evidence="2">The sequence shown here is derived from an EMBL/GenBank/DDBJ whole genome shotgun (WGS) entry which is preliminary data.</text>
</comment>
<dbReference type="Proteomes" id="UP000251889">
    <property type="component" value="Unassembled WGS sequence"/>
</dbReference>
<dbReference type="RefSeq" id="WP_112746767.1">
    <property type="nucleotide sequence ID" value="NZ_QMFY01000004.1"/>
</dbReference>
<accession>A0A364Y5D7</accession>
<feature type="domain" description="Secretion system C-terminal sorting" evidence="1">
    <location>
        <begin position="1246"/>
        <end position="1313"/>
    </location>
</feature>
<proteinExistence type="predicted"/>
<name>A0A364Y5D7_9BACT</name>
<evidence type="ECO:0000313" key="2">
    <source>
        <dbReference type="EMBL" id="RAW01281.1"/>
    </source>
</evidence>
<dbReference type="Pfam" id="PF18962">
    <property type="entry name" value="Por_Secre_tail"/>
    <property type="match status" value="1"/>
</dbReference>
<organism evidence="2 3">
    <name type="scientific">Pseudochryseolinea flava</name>
    <dbReference type="NCBI Taxonomy" id="2059302"/>
    <lineage>
        <taxon>Bacteria</taxon>
        <taxon>Pseudomonadati</taxon>
        <taxon>Bacteroidota</taxon>
        <taxon>Cytophagia</taxon>
        <taxon>Cytophagales</taxon>
        <taxon>Fulvivirgaceae</taxon>
        <taxon>Pseudochryseolinea</taxon>
    </lineage>
</organism>
<gene>
    <name evidence="2" type="ORF">DQQ10_10245</name>
</gene>
<dbReference type="InterPro" id="IPR026444">
    <property type="entry name" value="Secre_tail"/>
</dbReference>
<protein>
    <recommendedName>
        <fullName evidence="1">Secretion system C-terminal sorting domain-containing protein</fullName>
    </recommendedName>
</protein>
<dbReference type="OrthoDB" id="531718at2"/>